<organism evidence="2 3">
    <name type="scientific">Micromonospora craniellae</name>
    <dbReference type="NCBI Taxonomy" id="2294034"/>
    <lineage>
        <taxon>Bacteria</taxon>
        <taxon>Bacillati</taxon>
        <taxon>Actinomycetota</taxon>
        <taxon>Actinomycetes</taxon>
        <taxon>Micromonosporales</taxon>
        <taxon>Micromonosporaceae</taxon>
        <taxon>Micromonospora</taxon>
    </lineage>
</organism>
<keyword evidence="1" id="KW-1133">Transmembrane helix</keyword>
<dbReference type="Proteomes" id="UP000262621">
    <property type="component" value="Unassembled WGS sequence"/>
</dbReference>
<reference evidence="2 3" key="1">
    <citation type="submission" date="2018-08" db="EMBL/GenBank/DDBJ databases">
        <title>Verrucosispora craniellae sp. nov., isolated from a marine sponge in the South China Sea.</title>
        <authorList>
            <person name="Li L."/>
            <person name="Lin H.W."/>
        </authorList>
    </citation>
    <scope>NUCLEOTIDE SEQUENCE [LARGE SCALE GENOMIC DNA]</scope>
    <source>
        <strain evidence="2 3">LHW63014</strain>
    </source>
</reference>
<evidence type="ECO:0000256" key="1">
    <source>
        <dbReference type="SAM" id="Phobius"/>
    </source>
</evidence>
<sequence>MCERSLAHELPPQPHRKARVIVVVDLVPVALFGGLVPGFLVGLFAFRVKSRWCPRCGGSTTSSPPPAGRQS</sequence>
<comment type="caution">
    <text evidence="2">The sequence shown here is derived from an EMBL/GenBank/DDBJ whole genome shotgun (WGS) entry which is preliminary data.</text>
</comment>
<dbReference type="AlphaFoldDB" id="A0A372FXZ1"/>
<evidence type="ECO:0000313" key="3">
    <source>
        <dbReference type="Proteomes" id="UP000262621"/>
    </source>
</evidence>
<name>A0A372FXZ1_9ACTN</name>
<feature type="transmembrane region" description="Helical" evidence="1">
    <location>
        <begin position="20"/>
        <end position="46"/>
    </location>
</feature>
<gene>
    <name evidence="2" type="ORF">D0Q02_16475</name>
</gene>
<protein>
    <submittedName>
        <fullName evidence="2">Uncharacterized protein</fullName>
    </submittedName>
</protein>
<keyword evidence="1" id="KW-0472">Membrane</keyword>
<evidence type="ECO:0000313" key="2">
    <source>
        <dbReference type="EMBL" id="RFS45484.1"/>
    </source>
</evidence>
<keyword evidence="3" id="KW-1185">Reference proteome</keyword>
<accession>A0A372FXZ1</accession>
<proteinExistence type="predicted"/>
<keyword evidence="1" id="KW-0812">Transmembrane</keyword>
<dbReference type="EMBL" id="QVFU01000016">
    <property type="protein sequence ID" value="RFS45484.1"/>
    <property type="molecule type" value="Genomic_DNA"/>
</dbReference>